<dbReference type="EMBL" id="JBHLXE010000105">
    <property type="protein sequence ID" value="MFC0180609.1"/>
    <property type="molecule type" value="Genomic_DNA"/>
</dbReference>
<dbReference type="PANTHER" id="PTHR30518:SF2">
    <property type="entry name" value="ENDOLYTIC MUREIN TRANSGLYCOSYLASE"/>
    <property type="match status" value="1"/>
</dbReference>
<evidence type="ECO:0000313" key="9">
    <source>
        <dbReference type="EMBL" id="MFC0180609.1"/>
    </source>
</evidence>
<keyword evidence="7" id="KW-0997">Cell inner membrane</keyword>
<comment type="caution">
    <text evidence="9">The sequence shown here is derived from an EMBL/GenBank/DDBJ whole genome shotgun (WGS) entry which is preliminary data.</text>
</comment>
<evidence type="ECO:0000256" key="8">
    <source>
        <dbReference type="SAM" id="SignalP"/>
    </source>
</evidence>
<dbReference type="HAMAP" id="MF_02065">
    <property type="entry name" value="MltG"/>
    <property type="match status" value="1"/>
</dbReference>
<keyword evidence="3 7" id="KW-1133">Transmembrane helix</keyword>
<dbReference type="Proteomes" id="UP001589758">
    <property type="component" value="Unassembled WGS sequence"/>
</dbReference>
<comment type="function">
    <text evidence="7">Functions as a peptidoglycan terminase that cleaves nascent peptidoglycan strands endolytically to terminate their elongation.</text>
</comment>
<keyword evidence="8" id="KW-0732">Signal</keyword>
<accession>A0ABV6CC92</accession>
<keyword evidence="5 7" id="KW-0456">Lyase</keyword>
<evidence type="ECO:0000313" key="10">
    <source>
        <dbReference type="Proteomes" id="UP001589758"/>
    </source>
</evidence>
<evidence type="ECO:0000256" key="3">
    <source>
        <dbReference type="ARBA" id="ARBA00022989"/>
    </source>
</evidence>
<evidence type="ECO:0000256" key="4">
    <source>
        <dbReference type="ARBA" id="ARBA00023136"/>
    </source>
</evidence>
<dbReference type="PANTHER" id="PTHR30518">
    <property type="entry name" value="ENDOLYTIC MUREIN TRANSGLYCOSYLASE"/>
    <property type="match status" value="1"/>
</dbReference>
<keyword evidence="10" id="KW-1185">Reference proteome</keyword>
<evidence type="ECO:0000256" key="1">
    <source>
        <dbReference type="ARBA" id="ARBA00022475"/>
    </source>
</evidence>
<feature type="chain" id="PRO_5045612284" description="Endolytic murein transglycosylase" evidence="8">
    <location>
        <begin position="21"/>
        <end position="339"/>
    </location>
</feature>
<keyword evidence="6 7" id="KW-0961">Cell wall biogenesis/degradation</keyword>
<keyword evidence="4 7" id="KW-0472">Membrane</keyword>
<dbReference type="Pfam" id="PF02618">
    <property type="entry name" value="YceG"/>
    <property type="match status" value="1"/>
</dbReference>
<keyword evidence="1 7" id="KW-1003">Cell membrane</keyword>
<gene>
    <name evidence="7 9" type="primary">mltG</name>
    <name evidence="9" type="ORF">ACFFIT_11040</name>
</gene>
<evidence type="ECO:0000256" key="5">
    <source>
        <dbReference type="ARBA" id="ARBA00023239"/>
    </source>
</evidence>
<feature type="signal peptide" evidence="8">
    <location>
        <begin position="1"/>
        <end position="20"/>
    </location>
</feature>
<dbReference type="EC" id="4.2.2.29" evidence="7"/>
<sequence>MKKKLFVLSLFALLAILAIANMTYQNVKQLAEEKILIKEERLFTIEPGTGRVALGELLVQDKIMDSDSAQFLQWLLRLEPELAKIKAGTFRLMPGMSTREMLMLFVSGKEAQFTIQFIEGTRLSDALETLKKAPNIKHTLEDYSDDTLRALFDMEGSLYPEGMIYPDTYNYTFNTSDKEILLRANRALNKTLDEAWESRQKELPYKDKYELLIMASIIEKETAVSSERNKVASVFVNRLNKNMRLQTDPTVIYGMGSQYQGNIRKKDLETSTPYNTYTIEGLPPTPISLVAKESIQAAANPANTNYLYFVADGKGGHVFNENLQAHNKSVRDYLKTLKN</sequence>
<keyword evidence="2 7" id="KW-0812">Transmembrane</keyword>
<comment type="catalytic activity">
    <reaction evidence="7">
        <text>a peptidoglycan chain = a peptidoglycan chain with N-acetyl-1,6-anhydromuramyl-[peptide] at the reducing end + a peptidoglycan chain with N-acetylglucosamine at the non-reducing end.</text>
        <dbReference type="EC" id="4.2.2.29"/>
    </reaction>
</comment>
<proteinExistence type="inferred from homology"/>
<dbReference type="RefSeq" id="WP_385877729.1">
    <property type="nucleotide sequence ID" value="NZ_JBHLXE010000105.1"/>
</dbReference>
<protein>
    <recommendedName>
        <fullName evidence="7">Endolytic murein transglycosylase</fullName>
        <ecNumber evidence="7">4.2.2.29</ecNumber>
    </recommendedName>
    <alternativeName>
        <fullName evidence="7">Peptidoglycan lytic transglycosylase</fullName>
    </alternativeName>
    <alternativeName>
        <fullName evidence="7">Peptidoglycan polymerization terminase</fullName>
    </alternativeName>
</protein>
<reference evidence="9 10" key="1">
    <citation type="submission" date="2024-09" db="EMBL/GenBank/DDBJ databases">
        <authorList>
            <person name="Sun Q."/>
            <person name="Mori K."/>
        </authorList>
    </citation>
    <scope>NUCLEOTIDE SEQUENCE [LARGE SCALE GENOMIC DNA]</scope>
    <source>
        <strain evidence="9 10">CCM 8545</strain>
    </source>
</reference>
<organism evidence="9 10">
    <name type="scientific">Thorsellia kenyensis</name>
    <dbReference type="NCBI Taxonomy" id="1549888"/>
    <lineage>
        <taxon>Bacteria</taxon>
        <taxon>Pseudomonadati</taxon>
        <taxon>Pseudomonadota</taxon>
        <taxon>Gammaproteobacteria</taxon>
        <taxon>Enterobacterales</taxon>
        <taxon>Thorselliaceae</taxon>
        <taxon>Thorsellia</taxon>
    </lineage>
</organism>
<evidence type="ECO:0000256" key="2">
    <source>
        <dbReference type="ARBA" id="ARBA00022692"/>
    </source>
</evidence>
<comment type="similarity">
    <text evidence="7">Belongs to the transglycosylase MltG family.</text>
</comment>
<evidence type="ECO:0000256" key="7">
    <source>
        <dbReference type="HAMAP-Rule" id="MF_02065"/>
    </source>
</evidence>
<dbReference type="InterPro" id="IPR003770">
    <property type="entry name" value="MLTG-like"/>
</dbReference>
<name>A0ABV6CC92_9GAMM</name>
<feature type="site" description="Important for catalytic activity" evidence="7">
    <location>
        <position position="221"/>
    </location>
</feature>
<dbReference type="Gene3D" id="3.30.160.60">
    <property type="entry name" value="Classic Zinc Finger"/>
    <property type="match status" value="2"/>
</dbReference>
<dbReference type="NCBIfam" id="TIGR00247">
    <property type="entry name" value="endolytic transglycosylase MltG"/>
    <property type="match status" value="1"/>
</dbReference>
<dbReference type="CDD" id="cd08010">
    <property type="entry name" value="MltG_like"/>
    <property type="match status" value="1"/>
</dbReference>
<evidence type="ECO:0000256" key="6">
    <source>
        <dbReference type="ARBA" id="ARBA00023316"/>
    </source>
</evidence>